<proteinExistence type="predicted"/>
<gene>
    <name evidence="1" type="ORF">BJI69_20030</name>
</gene>
<dbReference type="Proteomes" id="UP000182987">
    <property type="component" value="Chromosome"/>
</dbReference>
<sequence>MDKLSGMRVSAPWARAVLACVDEVPAGTLRRRRRRVLGMVLVGLIVVGVGVVVRVCRVGGLGLFIH</sequence>
<accession>A0A0G9H444</accession>
<dbReference type="PATRIC" id="fig|1440763.5.peg.3904"/>
<dbReference type="KEGG" id="lrz:BJI69_20030"/>
<evidence type="ECO:0000313" key="1">
    <source>
        <dbReference type="EMBL" id="APG05965.1"/>
    </source>
</evidence>
<dbReference type="EMBL" id="CP017480">
    <property type="protein sequence ID" value="APG05965.1"/>
    <property type="molecule type" value="Genomic_DNA"/>
</dbReference>
<keyword evidence="2" id="KW-1185">Reference proteome</keyword>
<organism evidence="1 2">
    <name type="scientific">Luteibacter rhizovicinus DSM 16549</name>
    <dbReference type="NCBI Taxonomy" id="1440763"/>
    <lineage>
        <taxon>Bacteria</taxon>
        <taxon>Pseudomonadati</taxon>
        <taxon>Pseudomonadota</taxon>
        <taxon>Gammaproteobacteria</taxon>
        <taxon>Lysobacterales</taxon>
        <taxon>Rhodanobacteraceae</taxon>
        <taxon>Luteibacter</taxon>
    </lineage>
</organism>
<protein>
    <submittedName>
        <fullName evidence="1">Uncharacterized protein</fullName>
    </submittedName>
</protein>
<reference evidence="2" key="1">
    <citation type="submission" date="2016-09" db="EMBL/GenBank/DDBJ databases">
        <authorList>
            <person name="Lysoe E."/>
        </authorList>
    </citation>
    <scope>NUCLEOTIDE SEQUENCE [LARGE SCALE GENOMIC DNA]</scope>
    <source>
        <strain evidence="2">LJ96T</strain>
    </source>
</reference>
<dbReference type="STRING" id="1440763.BJI69_20030"/>
<name>A0A0G9H444_9GAMM</name>
<evidence type="ECO:0000313" key="2">
    <source>
        <dbReference type="Proteomes" id="UP000182987"/>
    </source>
</evidence>
<dbReference type="AlphaFoldDB" id="A0A0G9H444"/>